<evidence type="ECO:0000256" key="1">
    <source>
        <dbReference type="ARBA" id="ARBA00009100"/>
    </source>
</evidence>
<comment type="similarity">
    <text evidence="1">Belongs to the VPS26 family.</text>
</comment>
<proteinExistence type="inferred from homology"/>
<dbReference type="InterPro" id="IPR014752">
    <property type="entry name" value="Arrestin-like_C"/>
</dbReference>
<dbReference type="OrthoDB" id="10263384at2759"/>
<dbReference type="Gene3D" id="2.60.40.640">
    <property type="match status" value="1"/>
</dbReference>
<dbReference type="AlphaFoldDB" id="A0A0K2V8B7"/>
<dbReference type="Pfam" id="PF03643">
    <property type="entry name" value="Vps26"/>
    <property type="match status" value="1"/>
</dbReference>
<dbReference type="GO" id="GO:0006886">
    <property type="term" value="P:intracellular protein transport"/>
    <property type="evidence" value="ECO:0007669"/>
    <property type="project" value="InterPro"/>
</dbReference>
<evidence type="ECO:0000313" key="2">
    <source>
        <dbReference type="EMBL" id="CDW46382.1"/>
    </source>
</evidence>
<dbReference type="PANTHER" id="PTHR12233">
    <property type="entry name" value="VACUOLAR PROTEIN SORTING 26 RELATED"/>
    <property type="match status" value="1"/>
</dbReference>
<organism evidence="2">
    <name type="scientific">Lepeophtheirus salmonis</name>
    <name type="common">Salmon louse</name>
    <name type="synonym">Caligus salmonis</name>
    <dbReference type="NCBI Taxonomy" id="72036"/>
    <lineage>
        <taxon>Eukaryota</taxon>
        <taxon>Metazoa</taxon>
        <taxon>Ecdysozoa</taxon>
        <taxon>Arthropoda</taxon>
        <taxon>Crustacea</taxon>
        <taxon>Multicrustacea</taxon>
        <taxon>Hexanauplia</taxon>
        <taxon>Copepoda</taxon>
        <taxon>Siphonostomatoida</taxon>
        <taxon>Caligidae</taxon>
        <taxon>Lepeophtheirus</taxon>
    </lineage>
</organism>
<dbReference type="InterPro" id="IPR028934">
    <property type="entry name" value="Vps26-related"/>
</dbReference>
<protein>
    <submittedName>
        <fullName evidence="2">Down syndrome critical region protein 3 homolog [Metaseiulus occidentalis]</fullName>
    </submittedName>
</protein>
<reference evidence="2" key="1">
    <citation type="submission" date="2014-05" db="EMBL/GenBank/DDBJ databases">
        <authorList>
            <person name="Chronopoulou M."/>
        </authorList>
    </citation>
    <scope>NUCLEOTIDE SEQUENCE</scope>
    <source>
        <tissue evidence="2">Whole organism</tissue>
    </source>
</reference>
<accession>A0A0K2V8B7</accession>
<dbReference type="EMBL" id="HACA01029021">
    <property type="protein sequence ID" value="CDW46382.1"/>
    <property type="molecule type" value="Transcribed_RNA"/>
</dbReference>
<name>A0A0K2V8B7_LEPSM</name>
<sequence>MSIPNCRIYGTIDNTTNPLNKPIRGFIRIDQCEEEIRSLEVRLMRAEFIPEGRKYTDNLFKDTSEIQNLQICDGDIIKDLEVPIHMFLPRNFSCSSLKIDEVPFQIGFELHIIIVFKNNYVILEKIPLKLWRSK</sequence>